<organism evidence="3 4">
    <name type="scientific">Paenibacillus filicis</name>
    <dbReference type="NCBI Taxonomy" id="669464"/>
    <lineage>
        <taxon>Bacteria</taxon>
        <taxon>Bacillati</taxon>
        <taxon>Bacillota</taxon>
        <taxon>Bacilli</taxon>
        <taxon>Bacillales</taxon>
        <taxon>Paenibacillaceae</taxon>
        <taxon>Paenibacillus</taxon>
    </lineage>
</organism>
<feature type="domain" description="Copper amine oxidase-like N-terminal" evidence="2">
    <location>
        <begin position="33"/>
        <end position="75"/>
    </location>
</feature>
<dbReference type="InterPro" id="IPR012854">
    <property type="entry name" value="Cu_amine_oxidase-like_N"/>
</dbReference>
<dbReference type="RefSeq" id="WP_341417193.1">
    <property type="nucleotide sequence ID" value="NZ_JBBPCC010000013.1"/>
</dbReference>
<reference evidence="3 4" key="1">
    <citation type="submission" date="2024-04" db="EMBL/GenBank/DDBJ databases">
        <title>draft genome sequnece of Paenibacillus filicis.</title>
        <authorList>
            <person name="Kim D.-U."/>
        </authorList>
    </citation>
    <scope>NUCLEOTIDE SEQUENCE [LARGE SCALE GENOMIC DNA]</scope>
    <source>
        <strain evidence="3 4">KACC14197</strain>
    </source>
</reference>
<dbReference type="InterPro" id="IPR029050">
    <property type="entry name" value="Immunoprotect_excell_Ig-like"/>
</dbReference>
<evidence type="ECO:0000259" key="2">
    <source>
        <dbReference type="Pfam" id="PF07833"/>
    </source>
</evidence>
<evidence type="ECO:0000313" key="3">
    <source>
        <dbReference type="EMBL" id="MEK8130062.1"/>
    </source>
</evidence>
<comment type="caution">
    <text evidence="3">The sequence shown here is derived from an EMBL/GenBank/DDBJ whole genome shotgun (WGS) entry which is preliminary data.</text>
</comment>
<sequence>MKKKWIISGAFIVISIVSLAIGAYAASDIKLFVNGKQASAQVEIIDGNSYVPLRTVAELLGAEVKWDGSNREIHIGAIKDADTSGTSEIKSFNVGVNLSSGPMKLDIAKVSLDPEYKPNSYSKSIKAIIFEVSVENTSSDTVNWHPNQGKLVTNTKEQVDTSLFYSDQVGGEFIGKVVKKGKIVFEVKSSLSDVTSLNYKVTAPFGESFNRVGEDKTTEIILK</sequence>
<evidence type="ECO:0000313" key="4">
    <source>
        <dbReference type="Proteomes" id="UP001469365"/>
    </source>
</evidence>
<dbReference type="Pfam" id="PF07833">
    <property type="entry name" value="Cu_amine_oxidN1"/>
    <property type="match status" value="1"/>
</dbReference>
<name>A0ABU9DPC5_9BACL</name>
<evidence type="ECO:0000256" key="1">
    <source>
        <dbReference type="ARBA" id="ARBA00022729"/>
    </source>
</evidence>
<keyword evidence="4" id="KW-1185">Reference proteome</keyword>
<gene>
    <name evidence="3" type="ORF">WMW72_19330</name>
</gene>
<dbReference type="Gene3D" id="2.60.40.1240">
    <property type="match status" value="1"/>
</dbReference>
<protein>
    <submittedName>
        <fullName evidence="3">Stalk domain-containing protein</fullName>
    </submittedName>
</protein>
<dbReference type="InterPro" id="IPR036582">
    <property type="entry name" value="Mao_N_sf"/>
</dbReference>
<dbReference type="SUPFAM" id="SSF55383">
    <property type="entry name" value="Copper amine oxidase, domain N"/>
    <property type="match status" value="1"/>
</dbReference>
<accession>A0ABU9DPC5</accession>
<dbReference type="EMBL" id="JBBPCC010000013">
    <property type="protein sequence ID" value="MEK8130062.1"/>
    <property type="molecule type" value="Genomic_DNA"/>
</dbReference>
<keyword evidence="1" id="KW-0732">Signal</keyword>
<dbReference type="Proteomes" id="UP001469365">
    <property type="component" value="Unassembled WGS sequence"/>
</dbReference>
<proteinExistence type="predicted"/>